<organism evidence="3 4">
    <name type="scientific">Chlamydomonas eustigma</name>
    <dbReference type="NCBI Taxonomy" id="1157962"/>
    <lineage>
        <taxon>Eukaryota</taxon>
        <taxon>Viridiplantae</taxon>
        <taxon>Chlorophyta</taxon>
        <taxon>core chlorophytes</taxon>
        <taxon>Chlorophyceae</taxon>
        <taxon>CS clade</taxon>
        <taxon>Chlamydomonadales</taxon>
        <taxon>Chlamydomonadaceae</taxon>
        <taxon>Chlamydomonas</taxon>
    </lineage>
</organism>
<dbReference type="Pfam" id="PF12811">
    <property type="entry name" value="BaxI_1"/>
    <property type="match status" value="1"/>
</dbReference>
<evidence type="ECO:0000256" key="2">
    <source>
        <dbReference type="SAM" id="Phobius"/>
    </source>
</evidence>
<dbReference type="EMBL" id="BEGY01000084">
    <property type="protein sequence ID" value="GAX82695.1"/>
    <property type="molecule type" value="Genomic_DNA"/>
</dbReference>
<feature type="transmembrane region" description="Helical" evidence="2">
    <location>
        <begin position="157"/>
        <end position="175"/>
    </location>
</feature>
<proteinExistence type="predicted"/>
<evidence type="ECO:0000256" key="1">
    <source>
        <dbReference type="SAM" id="MobiDB-lite"/>
    </source>
</evidence>
<accession>A0A250XHY3</accession>
<keyword evidence="4" id="KW-1185">Reference proteome</keyword>
<reference evidence="3 4" key="1">
    <citation type="submission" date="2017-08" db="EMBL/GenBank/DDBJ databases">
        <title>Acidophilic green algal genome provides insights into adaptation to an acidic environment.</title>
        <authorList>
            <person name="Hirooka S."/>
            <person name="Hirose Y."/>
            <person name="Kanesaki Y."/>
            <person name="Higuchi S."/>
            <person name="Fujiwara T."/>
            <person name="Onuma R."/>
            <person name="Era A."/>
            <person name="Ohbayashi R."/>
            <person name="Uzuka A."/>
            <person name="Nozaki H."/>
            <person name="Yoshikawa H."/>
            <person name="Miyagishima S.Y."/>
        </authorList>
    </citation>
    <scope>NUCLEOTIDE SEQUENCE [LARGE SCALE GENOMIC DNA]</scope>
    <source>
        <strain evidence="3 4">NIES-2499</strain>
    </source>
</reference>
<keyword evidence="2" id="KW-1133">Transmembrane helix</keyword>
<dbReference type="InterPro" id="IPR010539">
    <property type="entry name" value="BaxI_1-like"/>
</dbReference>
<dbReference type="OrthoDB" id="540389at2759"/>
<dbReference type="AlphaFoldDB" id="A0A250XHY3"/>
<dbReference type="Proteomes" id="UP000232323">
    <property type="component" value="Unassembled WGS sequence"/>
</dbReference>
<keyword evidence="2" id="KW-0472">Membrane</keyword>
<feature type="transmembrane region" description="Helical" evidence="2">
    <location>
        <begin position="287"/>
        <end position="307"/>
    </location>
</feature>
<feature type="transmembrane region" description="Helical" evidence="2">
    <location>
        <begin position="248"/>
        <end position="267"/>
    </location>
</feature>
<sequence>MRLNHERSTRSVGPSRVDTVALYRQGHTSHCLSGRYGNASTSRPQKRMTSRRLPTVKVTAILSSSNPAFTFGKVEESIYETGRGGRGEIMTVEGAMQKTGLLMAVAMVGAAHTWMQIFSGNAAAAMAALGTSKVAGIVGMVAAVVTMFKPHWAPVSALIYSVAKGLAVGGMAAIMELKYPGIVLNATMLTLGTAFSLFAAFQARLITVNDNFRNGVMMVTGGFMITILGSWLLSLLGVNIPGIMSGGPIGIVIGLVSAGLAASNLLLDFDMIRQTARDRMPKWFEFYSAFSLMLTLIWMWTSILRLLGLMGGRDD</sequence>
<dbReference type="PANTHER" id="PTHR41282">
    <property type="entry name" value="CONSERVED TRANSMEMBRANE PROTEIN-RELATED"/>
    <property type="match status" value="1"/>
</dbReference>
<feature type="region of interest" description="Disordered" evidence="1">
    <location>
        <begin position="33"/>
        <end position="52"/>
    </location>
</feature>
<feature type="transmembrane region" description="Helical" evidence="2">
    <location>
        <begin position="123"/>
        <end position="145"/>
    </location>
</feature>
<dbReference type="PANTHER" id="PTHR41282:SF1">
    <property type="entry name" value="CONSERVED TRANSMEMBRANE PROTEIN-RELATED"/>
    <property type="match status" value="1"/>
</dbReference>
<protein>
    <recommendedName>
        <fullName evidence="5">Bax inhibitor-1/YccA family protein</fullName>
    </recommendedName>
</protein>
<name>A0A250XHY3_9CHLO</name>
<evidence type="ECO:0000313" key="4">
    <source>
        <dbReference type="Proteomes" id="UP000232323"/>
    </source>
</evidence>
<gene>
    <name evidence="3" type="ORF">CEUSTIGMA_g10121.t1</name>
</gene>
<feature type="transmembrane region" description="Helical" evidence="2">
    <location>
        <begin position="99"/>
        <end position="117"/>
    </location>
</feature>
<keyword evidence="2" id="KW-0812">Transmembrane</keyword>
<comment type="caution">
    <text evidence="3">The sequence shown here is derived from an EMBL/GenBank/DDBJ whole genome shotgun (WGS) entry which is preliminary data.</text>
</comment>
<evidence type="ECO:0000313" key="3">
    <source>
        <dbReference type="EMBL" id="GAX82695.1"/>
    </source>
</evidence>
<feature type="transmembrane region" description="Helical" evidence="2">
    <location>
        <begin position="181"/>
        <end position="203"/>
    </location>
</feature>
<evidence type="ECO:0008006" key="5">
    <source>
        <dbReference type="Google" id="ProtNLM"/>
    </source>
</evidence>
<feature type="transmembrane region" description="Helical" evidence="2">
    <location>
        <begin position="215"/>
        <end position="236"/>
    </location>
</feature>